<dbReference type="PANTHER" id="PTHR41252:SF1">
    <property type="entry name" value="BLR2505 PROTEIN"/>
    <property type="match status" value="1"/>
</dbReference>
<accession>A0A563W2R0</accession>
<dbReference type="SUPFAM" id="SSF54427">
    <property type="entry name" value="NTF2-like"/>
    <property type="match status" value="1"/>
</dbReference>
<dbReference type="Proteomes" id="UP000320055">
    <property type="component" value="Unassembled WGS sequence"/>
</dbReference>
<dbReference type="AlphaFoldDB" id="A0A563W2R0"/>
<dbReference type="OrthoDB" id="7876517at2"/>
<dbReference type="RefSeq" id="WP_144867286.1">
    <property type="nucleotide sequence ID" value="NZ_LR213825.1"/>
</dbReference>
<dbReference type="InterPro" id="IPR037401">
    <property type="entry name" value="SnoaL-like"/>
</dbReference>
<evidence type="ECO:0000259" key="1">
    <source>
        <dbReference type="Pfam" id="PF12680"/>
    </source>
</evidence>
<dbReference type="InterPro" id="IPR032710">
    <property type="entry name" value="NTF2-like_dom_sf"/>
</dbReference>
<sequence>MTNIEVIQELYRTFETKDYEAFRQICDPNLKWIQNQGFPNGSISYGADAVIDNVFKAFNLDWESWSFKIEEYLDAGTSVIVIGFYEGVHKISGKSFRSDAAHVYDLVDGKVTLFRQFADTKVIWDAIVFK</sequence>
<protein>
    <recommendedName>
        <fullName evidence="1">SnoaL-like domain-containing protein</fullName>
    </recommendedName>
</protein>
<evidence type="ECO:0000313" key="3">
    <source>
        <dbReference type="Proteomes" id="UP000320055"/>
    </source>
</evidence>
<dbReference type="EMBL" id="CAACVJ010000623">
    <property type="protein sequence ID" value="VEP17925.1"/>
    <property type="molecule type" value="Genomic_DNA"/>
</dbReference>
<name>A0A563W2R0_9CYAN</name>
<reference evidence="2 3" key="1">
    <citation type="submission" date="2019-01" db="EMBL/GenBank/DDBJ databases">
        <authorList>
            <person name="Brito A."/>
        </authorList>
    </citation>
    <scope>NUCLEOTIDE SEQUENCE [LARGE SCALE GENOMIC DNA]</scope>
    <source>
        <strain evidence="2">1</strain>
    </source>
</reference>
<dbReference type="Gene3D" id="3.10.450.50">
    <property type="match status" value="1"/>
</dbReference>
<evidence type="ECO:0000313" key="2">
    <source>
        <dbReference type="EMBL" id="VEP17925.1"/>
    </source>
</evidence>
<dbReference type="PANTHER" id="PTHR41252">
    <property type="entry name" value="BLR2505 PROTEIN"/>
    <property type="match status" value="1"/>
</dbReference>
<proteinExistence type="predicted"/>
<dbReference type="Pfam" id="PF12680">
    <property type="entry name" value="SnoaL_2"/>
    <property type="match status" value="1"/>
</dbReference>
<organism evidence="2 3">
    <name type="scientific">Hyella patelloides LEGE 07179</name>
    <dbReference type="NCBI Taxonomy" id="945734"/>
    <lineage>
        <taxon>Bacteria</taxon>
        <taxon>Bacillati</taxon>
        <taxon>Cyanobacteriota</taxon>
        <taxon>Cyanophyceae</taxon>
        <taxon>Pleurocapsales</taxon>
        <taxon>Hyellaceae</taxon>
        <taxon>Hyella</taxon>
    </lineage>
</organism>
<gene>
    <name evidence="2" type="ORF">H1P_660015</name>
</gene>
<keyword evidence="3" id="KW-1185">Reference proteome</keyword>
<feature type="domain" description="SnoaL-like" evidence="1">
    <location>
        <begin position="7"/>
        <end position="112"/>
    </location>
</feature>